<reference evidence="1 2" key="1">
    <citation type="submission" date="2018-08" db="EMBL/GenBank/DDBJ databases">
        <title>Genomic taxonomy of the Vibrionaceae family.</title>
        <authorList>
            <person name="Gomez-Gil B."/>
            <person name="Tanaka M."/>
            <person name="Sawabe T."/>
            <person name="Enciso-Ibarra K."/>
        </authorList>
    </citation>
    <scope>NUCLEOTIDE SEQUENCE [LARGE SCALE GENOMIC DNA]</scope>
    <source>
        <strain evidence="1 2">CAIM 1831</strain>
    </source>
</reference>
<gene>
    <name evidence="1" type="ORF">D1115_16985</name>
</gene>
<proteinExistence type="predicted"/>
<protein>
    <submittedName>
        <fullName evidence="1">Uncharacterized protein</fullName>
    </submittedName>
</protein>
<evidence type="ECO:0000313" key="2">
    <source>
        <dbReference type="Proteomes" id="UP000262832"/>
    </source>
</evidence>
<dbReference type="Proteomes" id="UP000262832">
    <property type="component" value="Chromosome II"/>
</dbReference>
<sequence>MHQCNLSQNTAITRISPISVITTNWLLTIYNQTDYTSLTESDIRFKFRGKLSAYIESHILMPKQTSYQIRQFHWALDKVVLEILATGLKERNARRPEYMLPQIQLTIEPHYHSLAQVYSAELLGRIF</sequence>
<name>A0ABN5PKC6_9VIBR</name>
<accession>A0ABN5PKC6</accession>
<dbReference type="RefSeq" id="WP_128812623.1">
    <property type="nucleotide sequence ID" value="NZ_CP032094.1"/>
</dbReference>
<evidence type="ECO:0000313" key="1">
    <source>
        <dbReference type="EMBL" id="AXY02708.1"/>
    </source>
</evidence>
<keyword evidence="2" id="KW-1185">Reference proteome</keyword>
<dbReference type="EMBL" id="CP032094">
    <property type="protein sequence ID" value="AXY02708.1"/>
    <property type="molecule type" value="Genomic_DNA"/>
</dbReference>
<organism evidence="1 2">
    <name type="scientific">Vibrio alfacsensis</name>
    <dbReference type="NCBI Taxonomy" id="1074311"/>
    <lineage>
        <taxon>Bacteria</taxon>
        <taxon>Pseudomonadati</taxon>
        <taxon>Pseudomonadota</taxon>
        <taxon>Gammaproteobacteria</taxon>
        <taxon>Vibrionales</taxon>
        <taxon>Vibrionaceae</taxon>
        <taxon>Vibrio</taxon>
    </lineage>
</organism>